<keyword evidence="2" id="KW-1185">Reference proteome</keyword>
<evidence type="ECO:0000313" key="2">
    <source>
        <dbReference type="Proteomes" id="UP000281647"/>
    </source>
</evidence>
<comment type="caution">
    <text evidence="1">The sequence shown here is derived from an EMBL/GenBank/DDBJ whole genome shotgun (WGS) entry which is preliminary data.</text>
</comment>
<dbReference type="OrthoDB" id="8441683at2"/>
<dbReference type="RefSeq" id="WP_128628576.1">
    <property type="nucleotide sequence ID" value="NZ_RKST01000036.1"/>
</dbReference>
<dbReference type="AlphaFoldDB" id="A0A432V0B3"/>
<dbReference type="Proteomes" id="UP000281647">
    <property type="component" value="Unassembled WGS sequence"/>
</dbReference>
<evidence type="ECO:0000313" key="1">
    <source>
        <dbReference type="EMBL" id="RUM95600.1"/>
    </source>
</evidence>
<organism evidence="1 2">
    <name type="scientific">Borborobacter arsenicus</name>
    <dbReference type="NCBI Taxonomy" id="1851146"/>
    <lineage>
        <taxon>Bacteria</taxon>
        <taxon>Pseudomonadati</taxon>
        <taxon>Pseudomonadota</taxon>
        <taxon>Alphaproteobacteria</taxon>
        <taxon>Hyphomicrobiales</taxon>
        <taxon>Phyllobacteriaceae</taxon>
        <taxon>Borborobacter</taxon>
    </lineage>
</organism>
<reference evidence="1 2" key="1">
    <citation type="submission" date="2018-11" db="EMBL/GenBank/DDBJ databases">
        <title>Pseudaminobacter arsenicus sp. nov., an arsenic-resistant bacterium isolated from arsenic-rich aquifers.</title>
        <authorList>
            <person name="Mu Y."/>
        </authorList>
    </citation>
    <scope>NUCLEOTIDE SEQUENCE [LARGE SCALE GENOMIC DNA]</scope>
    <source>
        <strain evidence="1 2">CB3</strain>
    </source>
</reference>
<name>A0A432V0B3_9HYPH</name>
<accession>A0A432V0B3</accession>
<protein>
    <submittedName>
        <fullName evidence="1">Uncharacterized protein</fullName>
    </submittedName>
</protein>
<gene>
    <name evidence="1" type="ORF">EET67_22485</name>
</gene>
<sequence>MELVFPHRISYRDGTASIDEAIENLKAQKRLLEEGVRFLDLAVPNMTVESVRIRVVSVASGSLVSDLAVILVTTYQEDLEGKIVGGIEAVFGVDIPAEYEALVTLSALAVTYLVARYAYDAVRSKKPDRPASTHIEGDYNTVVNVISDKINLPTSSVENALNEAIPQGRRRSLIKSVTKFLKPREDGVISPVTVGGVGEISPETLKEYPSDSELAEIDESRNVDLPSALLDIRATDRDKNTTGWAAVIIGDKRFKKRMQMDLYPTVDAAALAKKERVKADVTVEGDRRADGSFVGKRIHLLKVLPDA</sequence>
<dbReference type="EMBL" id="RKST01000036">
    <property type="protein sequence ID" value="RUM95600.1"/>
    <property type="molecule type" value="Genomic_DNA"/>
</dbReference>
<proteinExistence type="predicted"/>